<evidence type="ECO:0000313" key="2">
    <source>
        <dbReference type="EMBL" id="CAA9365999.1"/>
    </source>
</evidence>
<reference evidence="2" key="1">
    <citation type="submission" date="2020-02" db="EMBL/GenBank/DDBJ databases">
        <authorList>
            <person name="Meier V. D."/>
        </authorList>
    </citation>
    <scope>NUCLEOTIDE SEQUENCE</scope>
    <source>
        <strain evidence="2">AVDCRST_MAG21</strain>
    </source>
</reference>
<evidence type="ECO:0000256" key="1">
    <source>
        <dbReference type="SAM" id="MobiDB-lite"/>
    </source>
</evidence>
<proteinExistence type="predicted"/>
<feature type="non-terminal residue" evidence="2">
    <location>
        <position position="1"/>
    </location>
</feature>
<feature type="non-terminal residue" evidence="2">
    <location>
        <position position="57"/>
    </location>
</feature>
<dbReference type="EMBL" id="CADCUL010000025">
    <property type="protein sequence ID" value="CAA9365999.1"/>
    <property type="molecule type" value="Genomic_DNA"/>
</dbReference>
<name>A0A6J4MQP3_9ACTN</name>
<organism evidence="2">
    <name type="scientific">uncultured Nocardioidaceae bacterium</name>
    <dbReference type="NCBI Taxonomy" id="253824"/>
    <lineage>
        <taxon>Bacteria</taxon>
        <taxon>Bacillati</taxon>
        <taxon>Actinomycetota</taxon>
        <taxon>Actinomycetes</taxon>
        <taxon>Propionibacteriales</taxon>
        <taxon>Nocardioidaceae</taxon>
        <taxon>environmental samples</taxon>
    </lineage>
</organism>
<accession>A0A6J4MQP3</accession>
<protein>
    <submittedName>
        <fullName evidence="2">Putative transposase for insertion sequence element</fullName>
    </submittedName>
</protein>
<feature type="region of interest" description="Disordered" evidence="1">
    <location>
        <begin position="34"/>
        <end position="57"/>
    </location>
</feature>
<gene>
    <name evidence="2" type="ORF">AVDCRST_MAG21-130</name>
</gene>
<dbReference type="AlphaFoldDB" id="A0A6J4MQP3"/>
<sequence>MWKPLRRAPGPSVTAAGALLSHAAGRLLRGHRQRAGPGVALRRQPVAARVPASRRAL</sequence>
<feature type="compositionally biased region" description="Low complexity" evidence="1">
    <location>
        <begin position="39"/>
        <end position="57"/>
    </location>
</feature>